<sequence>MTPETRARLFAAVPLYLWPYLWLQLWGLERWINANKRDVLFSVSNRTGKVYITAISDAPAPEGRYAYTPPEQFAWERLALPVASDASGHAPGIVRAVSGHFPGILRIPFSPDTS</sequence>
<dbReference type="EMBL" id="ARYL01000011">
    <property type="protein sequence ID" value="KDA02786.1"/>
    <property type="molecule type" value="Genomic_DNA"/>
</dbReference>
<accession>A0A059G7I8</accession>
<keyword evidence="2" id="KW-1185">Reference proteome</keyword>
<reference evidence="1 2" key="1">
    <citation type="journal article" date="2014" name="Antonie Van Leeuwenhoek">
        <title>Hyphomonas beringensis sp. nov. and Hyphomonas chukchiensis sp. nov., isolated from surface seawater of the Bering Sea and Chukchi Sea.</title>
        <authorList>
            <person name="Li C."/>
            <person name="Lai Q."/>
            <person name="Li G."/>
            <person name="Dong C."/>
            <person name="Wang J."/>
            <person name="Liao Y."/>
            <person name="Shao Z."/>
        </authorList>
    </citation>
    <scope>NUCLEOTIDE SEQUENCE [LARGE SCALE GENOMIC DNA]</scope>
    <source>
        <strain evidence="1 2">SCH89</strain>
    </source>
</reference>
<name>A0A059G7I8_9PROT</name>
<dbReference type="AlphaFoldDB" id="A0A059G7I8"/>
<dbReference type="Proteomes" id="UP000024942">
    <property type="component" value="Unassembled WGS sequence"/>
</dbReference>
<dbReference type="STRING" id="1280953.HOC_08819"/>
<comment type="caution">
    <text evidence="1">The sequence shown here is derived from an EMBL/GenBank/DDBJ whole genome shotgun (WGS) entry which is preliminary data.</text>
</comment>
<dbReference type="RefSeq" id="WP_035537638.1">
    <property type="nucleotide sequence ID" value="NZ_ARYL01000011.1"/>
</dbReference>
<proteinExistence type="predicted"/>
<protein>
    <submittedName>
        <fullName evidence="1">Uncharacterized protein</fullName>
    </submittedName>
</protein>
<dbReference type="PATRIC" id="fig|1280953.3.peg.1783"/>
<dbReference type="OrthoDB" id="9845222at2"/>
<gene>
    <name evidence="1" type="ORF">HOC_08819</name>
</gene>
<evidence type="ECO:0000313" key="2">
    <source>
        <dbReference type="Proteomes" id="UP000024942"/>
    </source>
</evidence>
<organism evidence="1 2">
    <name type="scientific">Hyphomonas oceanitis SCH89</name>
    <dbReference type="NCBI Taxonomy" id="1280953"/>
    <lineage>
        <taxon>Bacteria</taxon>
        <taxon>Pseudomonadati</taxon>
        <taxon>Pseudomonadota</taxon>
        <taxon>Alphaproteobacteria</taxon>
        <taxon>Hyphomonadales</taxon>
        <taxon>Hyphomonadaceae</taxon>
        <taxon>Hyphomonas</taxon>
    </lineage>
</organism>
<evidence type="ECO:0000313" key="1">
    <source>
        <dbReference type="EMBL" id="KDA02786.1"/>
    </source>
</evidence>